<protein>
    <recommendedName>
        <fullName evidence="6">7,8-dihydroneopterin aldolase</fullName>
        <ecNumber evidence="6">4.1.2.25</ecNumber>
    </recommendedName>
</protein>
<evidence type="ECO:0000256" key="3">
    <source>
        <dbReference type="ARBA" id="ARBA00005708"/>
    </source>
</evidence>
<proteinExistence type="inferred from homology"/>
<dbReference type="Pfam" id="PF02152">
    <property type="entry name" value="FolB"/>
    <property type="match status" value="1"/>
</dbReference>
<evidence type="ECO:0000256" key="5">
    <source>
        <dbReference type="ARBA" id="ARBA00023239"/>
    </source>
</evidence>
<evidence type="ECO:0000256" key="4">
    <source>
        <dbReference type="ARBA" id="ARBA00022909"/>
    </source>
</evidence>
<dbReference type="GO" id="GO:0046656">
    <property type="term" value="P:folic acid biosynthetic process"/>
    <property type="evidence" value="ECO:0007669"/>
    <property type="project" value="UniProtKB-UniRule"/>
</dbReference>
<evidence type="ECO:0000256" key="1">
    <source>
        <dbReference type="ARBA" id="ARBA00001353"/>
    </source>
</evidence>
<comment type="pathway">
    <text evidence="2 6">Cofactor biosynthesis; tetrahydrofolate biosynthesis; 2-amino-4-hydroxy-6-hydroxymethyl-7,8-dihydropteridine diphosphate from 7,8-dihydroneopterin triphosphate: step 3/4.</text>
</comment>
<dbReference type="SMART" id="SM00905">
    <property type="entry name" value="FolB"/>
    <property type="match status" value="1"/>
</dbReference>
<evidence type="ECO:0000256" key="2">
    <source>
        <dbReference type="ARBA" id="ARBA00005013"/>
    </source>
</evidence>
<feature type="domain" description="Dihydroneopterin aldolase/epimerase" evidence="7">
    <location>
        <begin position="4"/>
        <end position="117"/>
    </location>
</feature>
<comment type="catalytic activity">
    <reaction evidence="1 6">
        <text>7,8-dihydroneopterin = 6-hydroxymethyl-7,8-dihydropterin + glycolaldehyde</text>
        <dbReference type="Rhea" id="RHEA:10540"/>
        <dbReference type="ChEBI" id="CHEBI:17001"/>
        <dbReference type="ChEBI" id="CHEBI:17071"/>
        <dbReference type="ChEBI" id="CHEBI:44841"/>
        <dbReference type="EC" id="4.1.2.25"/>
    </reaction>
</comment>
<dbReference type="GO" id="GO:0004150">
    <property type="term" value="F:dihydroneopterin aldolase activity"/>
    <property type="evidence" value="ECO:0007669"/>
    <property type="project" value="UniProtKB-UniRule"/>
</dbReference>
<dbReference type="CDD" id="cd00534">
    <property type="entry name" value="DHNA_DHNTPE"/>
    <property type="match status" value="1"/>
</dbReference>
<gene>
    <name evidence="8" type="primary">folB</name>
</gene>
<dbReference type="InterPro" id="IPR006157">
    <property type="entry name" value="FolB_dom"/>
</dbReference>
<comment type="function">
    <text evidence="6">Catalyzes the conversion of 7,8-dihydroneopterin to 6-hydroxymethyl-7,8-dihydropterin.</text>
</comment>
<organism evidence="8">
    <name type="scientific">Peptoclostridium acidaminophilum</name>
    <name type="common">Eubacterium acidaminophilum</name>
    <dbReference type="NCBI Taxonomy" id="1731"/>
    <lineage>
        <taxon>Bacteria</taxon>
        <taxon>Bacillati</taxon>
        <taxon>Bacillota</taxon>
        <taxon>Clostridia</taxon>
        <taxon>Peptostreptococcales</taxon>
        <taxon>Peptoclostridiaceae</taxon>
        <taxon>Peptoclostridium</taxon>
    </lineage>
</organism>
<keyword evidence="4 6" id="KW-0289">Folate biosynthesis</keyword>
<keyword evidence="5 6" id="KW-0456">Lyase</keyword>
<sequence>MDSILLKEMVFYGYHGVLPEEKRLGQKFIVDVTLHMDLKAAGKSDNLEMTVSYHDVYIRVKDICENERFDLIEALAQRISDRIFNDFYKVEEVEVAIKKPQAPIEGIFDYMQVAIRRNRND</sequence>
<dbReference type="PANTHER" id="PTHR42844:SF1">
    <property type="entry name" value="DIHYDRONEOPTERIN ALDOLASE 1-RELATED"/>
    <property type="match status" value="1"/>
</dbReference>
<dbReference type="PANTHER" id="PTHR42844">
    <property type="entry name" value="DIHYDRONEOPTERIN ALDOLASE 1-RELATED"/>
    <property type="match status" value="1"/>
</dbReference>
<dbReference type="UniPathway" id="UPA00077">
    <property type="reaction ID" value="UER00154"/>
</dbReference>
<dbReference type="NCBIfam" id="TIGR00526">
    <property type="entry name" value="folB_dom"/>
    <property type="match status" value="1"/>
</dbReference>
<dbReference type="GO" id="GO:0046654">
    <property type="term" value="P:tetrahydrofolate biosynthetic process"/>
    <property type="evidence" value="ECO:0007669"/>
    <property type="project" value="UniProtKB-UniRule"/>
</dbReference>
<dbReference type="EMBL" id="AY722712">
    <property type="protein sequence ID" value="AAU84901.1"/>
    <property type="molecule type" value="Genomic_DNA"/>
</dbReference>
<dbReference type="GO" id="GO:0005737">
    <property type="term" value="C:cytoplasm"/>
    <property type="evidence" value="ECO:0007669"/>
    <property type="project" value="TreeGrafter"/>
</dbReference>
<dbReference type="FunFam" id="3.30.1130.10:FF:000003">
    <property type="entry name" value="7,8-dihydroneopterin aldolase"/>
    <property type="match status" value="1"/>
</dbReference>
<comment type="similarity">
    <text evidence="3 6">Belongs to the DHNA family.</text>
</comment>
<evidence type="ECO:0000313" key="8">
    <source>
        <dbReference type="EMBL" id="AAU84901.1"/>
    </source>
</evidence>
<dbReference type="SUPFAM" id="SSF55620">
    <property type="entry name" value="Tetrahydrobiopterin biosynthesis enzymes-like"/>
    <property type="match status" value="1"/>
</dbReference>
<dbReference type="Gene3D" id="3.30.1130.10">
    <property type="match status" value="1"/>
</dbReference>
<evidence type="ECO:0000256" key="6">
    <source>
        <dbReference type="RuleBase" id="RU362079"/>
    </source>
</evidence>
<dbReference type="EC" id="4.1.2.25" evidence="6"/>
<dbReference type="AlphaFoldDB" id="Q5XZD3"/>
<dbReference type="InterPro" id="IPR006156">
    <property type="entry name" value="Dihydroneopterin_aldolase"/>
</dbReference>
<dbReference type="InterPro" id="IPR043133">
    <property type="entry name" value="GTP-CH-I_C/QueF"/>
</dbReference>
<evidence type="ECO:0000259" key="7">
    <source>
        <dbReference type="SMART" id="SM00905"/>
    </source>
</evidence>
<dbReference type="NCBIfam" id="TIGR00525">
    <property type="entry name" value="folB"/>
    <property type="match status" value="1"/>
</dbReference>
<reference evidence="8" key="1">
    <citation type="submission" date="2004-08" db="EMBL/GenBank/DDBJ databases">
        <title>Genes involved in glycine decarboxylation reaction of Eubacterium acidaminophilum.</title>
        <authorList>
            <person name="Poehlein A."/>
            <person name="Lechel A."/>
            <person name="Groebe D."/>
            <person name="Andreesen J.R."/>
        </authorList>
    </citation>
    <scope>NUCLEOTIDE SEQUENCE</scope>
</reference>
<name>Q5XZD3_PEPAC</name>
<accession>Q5XZD3</accession>